<name>A0A3G8YS81_9DEIO</name>
<evidence type="ECO:0000313" key="2">
    <source>
        <dbReference type="Proteomes" id="UP000276417"/>
    </source>
</evidence>
<keyword evidence="2" id="KW-1185">Reference proteome</keyword>
<dbReference type="Gene3D" id="2.60.120.620">
    <property type="entry name" value="q2cbj1_9rhob like domain"/>
    <property type="match status" value="1"/>
</dbReference>
<dbReference type="RefSeq" id="WP_124873360.1">
    <property type="nucleotide sequence ID" value="NZ_CP034184.1"/>
</dbReference>
<proteinExistence type="predicted"/>
<dbReference type="EMBL" id="CP034184">
    <property type="protein sequence ID" value="AZI44066.1"/>
    <property type="molecule type" value="Genomic_DNA"/>
</dbReference>
<dbReference type="OrthoDB" id="183023at2"/>
<organism evidence="1 2">
    <name type="scientific">Deinococcus psychrotolerans</name>
    <dbReference type="NCBI Taxonomy" id="2489213"/>
    <lineage>
        <taxon>Bacteria</taxon>
        <taxon>Thermotogati</taxon>
        <taxon>Deinococcota</taxon>
        <taxon>Deinococci</taxon>
        <taxon>Deinococcales</taxon>
        <taxon>Deinococcaceae</taxon>
        <taxon>Deinococcus</taxon>
    </lineage>
</organism>
<dbReference type="SUPFAM" id="SSF51197">
    <property type="entry name" value="Clavaminate synthase-like"/>
    <property type="match status" value="1"/>
</dbReference>
<dbReference type="Pfam" id="PF05721">
    <property type="entry name" value="PhyH"/>
    <property type="match status" value="1"/>
</dbReference>
<dbReference type="KEGG" id="dph:EHF33_14200"/>
<gene>
    <name evidence="1" type="ORF">EHF33_14200</name>
</gene>
<dbReference type="Proteomes" id="UP000276417">
    <property type="component" value="Chromosome 2"/>
</dbReference>
<dbReference type="PANTHER" id="PTHR40128:SF1">
    <property type="entry name" value="PHYTANOYL-COA HYDROXYLASE"/>
    <property type="match status" value="1"/>
</dbReference>
<dbReference type="PANTHER" id="PTHR40128">
    <property type="entry name" value="EXPRESSED PROTEIN"/>
    <property type="match status" value="1"/>
</dbReference>
<sequence length="298" mass="34169">MTNILSQLQSYGQVLSSAPHRLAPLHASDPFSPMDELQRHYQDAGYLWLKQLLPRDEVFAFRHHFFSAMQDTGLLKPGSDPVDGLFSDEEQTQRSHKRLMELVRTAAYEAFCLHPNLYRFMDCFLGGMSYLHKRKIIRFTRPGEPNGTPAHYDLIYLRGGTDRVVTAWIPIGDIPAHMGGLVYLEGSDRVGRQMEADFSAMNAALSPEERISAYNRNMTKGGWVSKDLPDMAERFSSRWLYADYESGDVMLHSPYMIHAATANTDPCRLRLSTDIRYQNVSDEIDARWTQHWTLDDML</sequence>
<dbReference type="InterPro" id="IPR008775">
    <property type="entry name" value="Phytyl_CoA_dOase-like"/>
</dbReference>
<dbReference type="AlphaFoldDB" id="A0A3G8YS81"/>
<accession>A0A3G8YS81</accession>
<reference evidence="1 2" key="1">
    <citation type="submission" date="2018-11" db="EMBL/GenBank/DDBJ databases">
        <title>Deinococcus shelandsis sp. nov., isolated from South Shetland Islands soil of Antarctica.</title>
        <authorList>
            <person name="Tian J."/>
        </authorList>
    </citation>
    <scope>NUCLEOTIDE SEQUENCE [LARGE SCALE GENOMIC DNA]</scope>
    <source>
        <strain evidence="1 2">S14-83T</strain>
    </source>
</reference>
<protein>
    <submittedName>
        <fullName evidence="1">Dehydrogenase</fullName>
    </submittedName>
</protein>
<evidence type="ECO:0000313" key="1">
    <source>
        <dbReference type="EMBL" id="AZI44066.1"/>
    </source>
</evidence>
<dbReference type="GO" id="GO:0016706">
    <property type="term" value="F:2-oxoglutarate-dependent dioxygenase activity"/>
    <property type="evidence" value="ECO:0007669"/>
    <property type="project" value="UniProtKB-ARBA"/>
</dbReference>